<sequence>MIKIQLDKRVETEIRNLHIEFFDKKSLPKLKKFISQKNVGDERGKEEQRFLRFLLKIRHRILIGSPSQLQKVIIHISKNYSKRLKDDIKKTKTKKHAASILNSQLKAVFNYSLFCSTEDIGEWCAYQLLSKMHMQVCPYCNRQYITTIYTENQKTRAQLDHFFNKSTFPYLAISLYNLVPCCSVCNSSLKGKKEFYVSKNIHPYVEGFGENYRFTFDLADNLESLISKKGKINISFTTNSSDKNFLKRAKNNAEIFLLEKLYNSHDNIVKETIQKHLWYSDDYAESLLKSYPGVFSGKDEVFRMIFSSEVEESKFNLRPFSKLITDIAKELKIRDWI</sequence>
<reference evidence="1" key="1">
    <citation type="submission" date="2021-05" db="EMBL/GenBank/DDBJ databases">
        <title>Novel Bacillus species.</title>
        <authorList>
            <person name="Liu G."/>
        </authorList>
    </citation>
    <scope>NUCLEOTIDE SEQUENCE</scope>
    <source>
        <strain evidence="1">FJAT-49825</strain>
    </source>
</reference>
<name>A0A942U888_9BACI</name>
<dbReference type="AlphaFoldDB" id="A0A942U888"/>
<evidence type="ECO:0000313" key="1">
    <source>
        <dbReference type="EMBL" id="MBS4212694.1"/>
    </source>
</evidence>
<evidence type="ECO:0000313" key="2">
    <source>
        <dbReference type="Proteomes" id="UP000679749"/>
    </source>
</evidence>
<dbReference type="EMBL" id="JAGYPF010000002">
    <property type="protein sequence ID" value="MBS4212694.1"/>
    <property type="molecule type" value="Genomic_DNA"/>
</dbReference>
<evidence type="ECO:0008006" key="3">
    <source>
        <dbReference type="Google" id="ProtNLM"/>
    </source>
</evidence>
<dbReference type="Gene3D" id="1.10.30.50">
    <property type="match status" value="1"/>
</dbReference>
<proteinExistence type="predicted"/>
<protein>
    <recommendedName>
        <fullName evidence="3">HNH endonuclease</fullName>
    </recommendedName>
</protein>
<comment type="caution">
    <text evidence="1">The sequence shown here is derived from an EMBL/GenBank/DDBJ whole genome shotgun (WGS) entry which is preliminary data.</text>
</comment>
<dbReference type="Proteomes" id="UP000679749">
    <property type="component" value="Unassembled WGS sequence"/>
</dbReference>
<dbReference type="RefSeq" id="WP_213117227.1">
    <property type="nucleotide sequence ID" value="NZ_JAGYPF010000002.1"/>
</dbReference>
<organism evidence="1 2">
    <name type="scientific">Neobacillus rhizophilus</name>
    <dbReference type="NCBI Taxonomy" id="2833579"/>
    <lineage>
        <taxon>Bacteria</taxon>
        <taxon>Bacillati</taxon>
        <taxon>Bacillota</taxon>
        <taxon>Bacilli</taxon>
        <taxon>Bacillales</taxon>
        <taxon>Bacillaceae</taxon>
        <taxon>Neobacillus</taxon>
    </lineage>
</organism>
<gene>
    <name evidence="1" type="ORF">KHA99_09565</name>
</gene>
<accession>A0A942U888</accession>
<keyword evidence="2" id="KW-1185">Reference proteome</keyword>